<organism evidence="1 2">
    <name type="scientific">Phlebia brevispora</name>
    <dbReference type="NCBI Taxonomy" id="194682"/>
    <lineage>
        <taxon>Eukaryota</taxon>
        <taxon>Fungi</taxon>
        <taxon>Dikarya</taxon>
        <taxon>Basidiomycota</taxon>
        <taxon>Agaricomycotina</taxon>
        <taxon>Agaricomycetes</taxon>
        <taxon>Polyporales</taxon>
        <taxon>Meruliaceae</taxon>
        <taxon>Phlebia</taxon>
    </lineage>
</organism>
<proteinExistence type="predicted"/>
<evidence type="ECO:0000313" key="1">
    <source>
        <dbReference type="EMBL" id="KAJ3554628.1"/>
    </source>
</evidence>
<evidence type="ECO:0000313" key="2">
    <source>
        <dbReference type="Proteomes" id="UP001148662"/>
    </source>
</evidence>
<sequence>MYPNFVSMSELALTYSTCDAPGGSDNALGLNFLTSTVDAGGNVSASPTTIRTLLQTIGFSTTSPGESPGQPKSSQAQTSNVLAASDLPSSSSSATQENTNPRQKRKREANEDLGGATPLQPTRVDLYLASLSVSGVEPTLSDLERCRPSRHPDTLTPEYTKAYNAVLDTLCRSFSKAQLRHFIKLYHLPPALSKKSRTKTEYAETIIEEKWGWPSLEAVERAKRDRTEVAVRSFSVTPSQLFLILGRDGRDLLQLVMKYNVHISLTGAPLALRAEGLRGDIKALEERIRDIKKGVVEETFQLPTHTPIEPALIQRVSRLAGAFIENVGSKGLIRLSARNSDTLNSAKRLATRALTELHLAKTIPLLSYLPMGVPSLSEVPSVLFPHTYSLYPFLSPQSLPWYITQTSAFRVRRVGEWLNHSTTENIEQTGGLAGNKGRILTVSHEAVDLRDVLLGGSTVDSIQDANTQRIVKASLGHMLFTSGKPDTRSILRPPLTGTYQFAKVLDWIQNHDVHATFVANLPAALVHTPPSQQRLVHRLVYKALPPSASTYPSGSPSTNNGSTMPATHTINLEIVLARPKQDDTPKPEGFALSFTPRCWMGTEAKLDLLLPDRSIDARLTVLDTIDISQQMPAEIQNYISELRTFMTSTDKNHKHPDAPLVILRDGSTYVLHSSANVRQNVEQLHDVQSDTPAASAVEVLSESVLDLESKQRATRCEIACNSPDSEEAWTEFLKQCDFLSGVNYRPAGALPLSDADTEPATL</sequence>
<reference evidence="1" key="1">
    <citation type="submission" date="2022-07" db="EMBL/GenBank/DDBJ databases">
        <title>Genome Sequence of Phlebia brevispora.</title>
        <authorList>
            <person name="Buettner E."/>
        </authorList>
    </citation>
    <scope>NUCLEOTIDE SEQUENCE</scope>
    <source>
        <strain evidence="1">MPL23</strain>
    </source>
</reference>
<gene>
    <name evidence="1" type="ORF">NM688_g3008</name>
</gene>
<keyword evidence="2" id="KW-1185">Reference proteome</keyword>
<accession>A0ACC1T719</accession>
<name>A0ACC1T719_9APHY</name>
<dbReference type="Proteomes" id="UP001148662">
    <property type="component" value="Unassembled WGS sequence"/>
</dbReference>
<comment type="caution">
    <text evidence="1">The sequence shown here is derived from an EMBL/GenBank/DDBJ whole genome shotgun (WGS) entry which is preliminary data.</text>
</comment>
<dbReference type="EMBL" id="JANHOG010000412">
    <property type="protein sequence ID" value="KAJ3554628.1"/>
    <property type="molecule type" value="Genomic_DNA"/>
</dbReference>
<protein>
    <submittedName>
        <fullName evidence="1">Uncharacterized protein</fullName>
    </submittedName>
</protein>